<feature type="region of interest" description="Disordered" evidence="1">
    <location>
        <begin position="196"/>
        <end position="231"/>
    </location>
</feature>
<protein>
    <recommendedName>
        <fullName evidence="5">Conjugative transfer protein TrbI</fullName>
    </recommendedName>
</protein>
<keyword evidence="2" id="KW-0732">Signal</keyword>
<dbReference type="InterPro" id="IPR042217">
    <property type="entry name" value="T4SS_VirB10/TrbI"/>
</dbReference>
<dbReference type="EMBL" id="RSDW01000001">
    <property type="protein sequence ID" value="RSL18247.1"/>
    <property type="molecule type" value="Genomic_DNA"/>
</dbReference>
<feature type="compositionally biased region" description="Pro residues" evidence="1">
    <location>
        <begin position="201"/>
        <end position="211"/>
    </location>
</feature>
<dbReference type="Gene3D" id="2.40.128.260">
    <property type="entry name" value="Type IV secretion system, VirB10/TraB/TrbI"/>
    <property type="match status" value="1"/>
</dbReference>
<evidence type="ECO:0000313" key="3">
    <source>
        <dbReference type="EMBL" id="RSL18247.1"/>
    </source>
</evidence>
<dbReference type="AlphaFoldDB" id="A0A428MMV1"/>
<evidence type="ECO:0000256" key="1">
    <source>
        <dbReference type="SAM" id="MobiDB-lite"/>
    </source>
</evidence>
<dbReference type="Proteomes" id="UP000269669">
    <property type="component" value="Unassembled WGS sequence"/>
</dbReference>
<evidence type="ECO:0008006" key="5">
    <source>
        <dbReference type="Google" id="ProtNLM"/>
    </source>
</evidence>
<accession>A0A428MMV1</accession>
<name>A0A428MMV1_9BACT</name>
<dbReference type="RefSeq" id="WP_125486633.1">
    <property type="nucleotide sequence ID" value="NZ_RSDW01000001.1"/>
</dbReference>
<evidence type="ECO:0000256" key="2">
    <source>
        <dbReference type="SAM" id="SignalP"/>
    </source>
</evidence>
<organism evidence="3 4">
    <name type="scientific">Edaphobacter aggregans</name>
    <dbReference type="NCBI Taxonomy" id="570835"/>
    <lineage>
        <taxon>Bacteria</taxon>
        <taxon>Pseudomonadati</taxon>
        <taxon>Acidobacteriota</taxon>
        <taxon>Terriglobia</taxon>
        <taxon>Terriglobales</taxon>
        <taxon>Acidobacteriaceae</taxon>
        <taxon>Edaphobacter</taxon>
    </lineage>
</organism>
<comment type="caution">
    <text evidence="3">The sequence shown here is derived from an EMBL/GenBank/DDBJ whole genome shotgun (WGS) entry which is preliminary data.</text>
</comment>
<feature type="signal peptide" evidence="2">
    <location>
        <begin position="1"/>
        <end position="22"/>
    </location>
</feature>
<sequence>MTLGRAQPSLLLSLLLSPLALCQTPAATLPTKTPLPVQTTDHLPMRAGQPIRAELIYPVYADNTLILPAKTIVTGTVTELRSNHSRRVNARVNGDFTPYHIPIVHFTQIILADGTALPIATGPATDGAPILRLTAPPPHKGGFIHKEWDQGMEILHEQTAVFTAPGKTDRLVQFVYHQLPYHPERIENGTTWTVETTEPLSIPPQPAPAPAAPATSKPTDPPPQVTTIAAEKGGRPTWIIQAYLSDQLTSATAKSGQIVHAIVAEPVYNADHTIAVPEGATIIGAITQAKHARSFARAGVLRFDFKQIVLPGGQSENVQAALTGVDSASSGQLAMDSEGNVKPKPQDKIVVPLILAFLATRPLDQDRDDTTDSLAGKNFVGANGFGFAGNIIGLAGGSAKIATGIGAYGTAVSIYRRCIARGKEVTFAKDTRLVLQTTPRSSAILKPEPH</sequence>
<reference evidence="3 4" key="1">
    <citation type="submission" date="2018-12" db="EMBL/GenBank/DDBJ databases">
        <title>Sequencing of bacterial isolates from soil warming experiment in Harvard Forest, Massachusetts, USA.</title>
        <authorList>
            <person name="Deangelis K."/>
        </authorList>
    </citation>
    <scope>NUCLEOTIDE SEQUENCE [LARGE SCALE GENOMIC DNA]</scope>
    <source>
        <strain evidence="3 4">EB153</strain>
    </source>
</reference>
<feature type="chain" id="PRO_5019476987" description="Conjugative transfer protein TrbI" evidence="2">
    <location>
        <begin position="23"/>
        <end position="450"/>
    </location>
</feature>
<dbReference type="OrthoDB" id="113997at2"/>
<keyword evidence="4" id="KW-1185">Reference proteome</keyword>
<proteinExistence type="predicted"/>
<gene>
    <name evidence="3" type="ORF">EDE15_3808</name>
</gene>
<evidence type="ECO:0000313" key="4">
    <source>
        <dbReference type="Proteomes" id="UP000269669"/>
    </source>
</evidence>